<evidence type="ECO:0000313" key="1">
    <source>
        <dbReference type="EnsemblMetazoa" id="GPAI008983-PA"/>
    </source>
</evidence>
<organism evidence="1 2">
    <name type="scientific">Glossina pallidipes</name>
    <name type="common">Tsetse fly</name>
    <dbReference type="NCBI Taxonomy" id="7398"/>
    <lineage>
        <taxon>Eukaryota</taxon>
        <taxon>Metazoa</taxon>
        <taxon>Ecdysozoa</taxon>
        <taxon>Arthropoda</taxon>
        <taxon>Hexapoda</taxon>
        <taxon>Insecta</taxon>
        <taxon>Pterygota</taxon>
        <taxon>Neoptera</taxon>
        <taxon>Endopterygota</taxon>
        <taxon>Diptera</taxon>
        <taxon>Brachycera</taxon>
        <taxon>Muscomorpha</taxon>
        <taxon>Hippoboscoidea</taxon>
        <taxon>Glossinidae</taxon>
        <taxon>Glossina</taxon>
    </lineage>
</organism>
<dbReference type="AlphaFoldDB" id="A0A1A9ZAT1"/>
<dbReference type="EnsemblMetazoa" id="GPAI008983-RA">
    <property type="protein sequence ID" value="GPAI008983-PA"/>
    <property type="gene ID" value="GPAI008983"/>
</dbReference>
<keyword evidence="2" id="KW-1185">Reference proteome</keyword>
<dbReference type="Proteomes" id="UP000092445">
    <property type="component" value="Unassembled WGS sequence"/>
</dbReference>
<accession>A0A1A9ZAT1</accession>
<name>A0A1A9ZAT1_GLOPL</name>
<reference evidence="2" key="1">
    <citation type="submission" date="2014-03" db="EMBL/GenBank/DDBJ databases">
        <authorList>
            <person name="Aksoy S."/>
            <person name="Warren W."/>
            <person name="Wilson R.K."/>
        </authorList>
    </citation>
    <scope>NUCLEOTIDE SEQUENCE [LARGE SCALE GENOMIC DNA]</scope>
    <source>
        <strain evidence="2">IAEA</strain>
    </source>
</reference>
<dbReference type="VEuPathDB" id="VectorBase:GPAI008983"/>
<sequence>MPNSGLASKARLAASCESMTLTSCTMSYTSFSLWRIHSETPGVTTLVHSDTLPHSAKQGKIHHFPRSPWSSSIIKPTSLHLTKLYVYFTDKRHALPAIATVTSQDIRKHLCVHRKATASIRSNISLEKAKTTENITNLPCNEIRMNLCLNKISHWPTLISDKHAKTNLV</sequence>
<protein>
    <submittedName>
        <fullName evidence="1">Uncharacterized protein</fullName>
    </submittedName>
</protein>
<proteinExistence type="predicted"/>
<evidence type="ECO:0000313" key="2">
    <source>
        <dbReference type="Proteomes" id="UP000092445"/>
    </source>
</evidence>
<reference evidence="1" key="2">
    <citation type="submission" date="2020-05" db="UniProtKB">
        <authorList>
            <consortium name="EnsemblMetazoa"/>
        </authorList>
    </citation>
    <scope>IDENTIFICATION</scope>
    <source>
        <strain evidence="1">IAEA</strain>
    </source>
</reference>